<dbReference type="InterPro" id="IPR016160">
    <property type="entry name" value="Ald_DH_CS_CYS"/>
</dbReference>
<dbReference type="PANTHER" id="PTHR43217">
    <property type="entry name" value="SUCCINATE SEMIALDEHYDE DEHYDROGENASE [NAD(P)+] SAD"/>
    <property type="match status" value="1"/>
</dbReference>
<dbReference type="Gene3D" id="3.40.309.10">
    <property type="entry name" value="Aldehyde Dehydrogenase, Chain A, domain 2"/>
    <property type="match status" value="1"/>
</dbReference>
<reference evidence="5" key="1">
    <citation type="journal article" date="2014" name="Int. J. Syst. Evol. Microbiol.">
        <title>Complete genome sequence of Corynebacterium casei LMG S-19264T (=DSM 44701T), isolated from a smear-ripened cheese.</title>
        <authorList>
            <consortium name="US DOE Joint Genome Institute (JGI-PGF)"/>
            <person name="Walter F."/>
            <person name="Albersmeier A."/>
            <person name="Kalinowski J."/>
            <person name="Ruckert C."/>
        </authorList>
    </citation>
    <scope>NUCLEOTIDE SEQUENCE</scope>
    <source>
        <strain evidence="5">CGMCC 1.10749</strain>
    </source>
</reference>
<dbReference type="FunFam" id="3.40.605.10:FF:000012">
    <property type="entry name" value="NAD-dependent succinate-semialdehyde dehydrogenase"/>
    <property type="match status" value="1"/>
</dbReference>
<dbReference type="InterPro" id="IPR016163">
    <property type="entry name" value="Ald_DH_C"/>
</dbReference>
<dbReference type="Proteomes" id="UP000628079">
    <property type="component" value="Unassembled WGS sequence"/>
</dbReference>
<evidence type="ECO:0000256" key="3">
    <source>
        <dbReference type="ARBA" id="ARBA00023002"/>
    </source>
</evidence>
<name>A0A8H9FUU8_9MICO</name>
<comment type="caution">
    <text evidence="5">The sequence shown here is derived from an EMBL/GenBank/DDBJ whole genome shotgun (WGS) entry which is preliminary data.</text>
</comment>
<gene>
    <name evidence="5" type="ORF">GCM10011314_26420</name>
</gene>
<dbReference type="Gene3D" id="3.40.605.10">
    <property type="entry name" value="Aldehyde Dehydrogenase, Chain A, domain 1"/>
    <property type="match status" value="1"/>
</dbReference>
<dbReference type="InterPro" id="IPR015590">
    <property type="entry name" value="Aldehyde_DH_dom"/>
</dbReference>
<comment type="similarity">
    <text evidence="1">Belongs to the aldehyde dehydrogenase family.</text>
</comment>
<dbReference type="GO" id="GO:0004777">
    <property type="term" value="F:succinate-semialdehyde dehydrogenase (NAD+) activity"/>
    <property type="evidence" value="ECO:0007669"/>
    <property type="project" value="TreeGrafter"/>
</dbReference>
<evidence type="ECO:0000256" key="2">
    <source>
        <dbReference type="ARBA" id="ARBA00022857"/>
    </source>
</evidence>
<accession>A0A8H9FUU8</accession>
<dbReference type="RefSeq" id="WP_035950939.1">
    <property type="nucleotide sequence ID" value="NZ_BMEA01000002.1"/>
</dbReference>
<evidence type="ECO:0000256" key="1">
    <source>
        <dbReference type="ARBA" id="ARBA00009986"/>
    </source>
</evidence>
<dbReference type="InterPro" id="IPR047110">
    <property type="entry name" value="GABD/Sad-like"/>
</dbReference>
<dbReference type="EMBL" id="BMEA01000002">
    <property type="protein sequence ID" value="GGB85425.1"/>
    <property type="molecule type" value="Genomic_DNA"/>
</dbReference>
<dbReference type="SUPFAM" id="SSF53720">
    <property type="entry name" value="ALDH-like"/>
    <property type="match status" value="1"/>
</dbReference>
<organism evidence="5 6">
    <name type="scientific">Knoellia flava</name>
    <dbReference type="NCBI Taxonomy" id="913969"/>
    <lineage>
        <taxon>Bacteria</taxon>
        <taxon>Bacillati</taxon>
        <taxon>Actinomycetota</taxon>
        <taxon>Actinomycetes</taxon>
        <taxon>Micrococcales</taxon>
        <taxon>Intrasporangiaceae</taxon>
        <taxon>Knoellia</taxon>
    </lineage>
</organism>
<evidence type="ECO:0000313" key="6">
    <source>
        <dbReference type="Proteomes" id="UP000628079"/>
    </source>
</evidence>
<protein>
    <submittedName>
        <fullName evidence="5">Aldehyde dehydrogenase</fullName>
    </submittedName>
</protein>
<dbReference type="Pfam" id="PF00171">
    <property type="entry name" value="Aldedh"/>
    <property type="match status" value="1"/>
</dbReference>
<evidence type="ECO:0000259" key="4">
    <source>
        <dbReference type="Pfam" id="PF00171"/>
    </source>
</evidence>
<dbReference type="PROSITE" id="PS00070">
    <property type="entry name" value="ALDEHYDE_DEHYDR_CYS"/>
    <property type="match status" value="1"/>
</dbReference>
<dbReference type="PANTHER" id="PTHR43217:SF1">
    <property type="entry name" value="SUCCINATE SEMIALDEHYDE DEHYDROGENASE [NAD(P)+] SAD"/>
    <property type="match status" value="1"/>
</dbReference>
<keyword evidence="2" id="KW-0521">NADP</keyword>
<dbReference type="AlphaFoldDB" id="A0A8H9FUU8"/>
<sequence length="469" mass="49029">MTTADTVIETIDPTTGTPLATHPVMDDAAIESAVAEVDQAARTWGASSVEERAAFLTAIADSLVAQRDSLAELITSEMGKPLREARGEVDKSATTARWYADNLERLLEPRQVDVGDGAQAWVTREPIGPVLAVMPWNFPLWQVMRFVLPALGAGNTVLLKHSPNVTGCALAIESLVRDSAPAGDVPHGVLRTLVVDEPRVPEVTERLVADPRVAGVTLTGSNRAGAAVGAAAGRAVKPSVLELGGSDAFVVLSDADVPAAADAAVRARFHNAGQSCVCAKRFVVAAEVADAFVDRFLLGVAGLRVGDPTDESVDVGPMARDDLRTEIQRQVDASVVGGARLLAGGSAVEGEGWFFEPTVLTVDGPGVPAFDEETFGPLAAIVVAKDDEDAARLAGATAYGLGLSVWSASTERAVALARKVTTGAVFVNAVVASDVRVPFGGTKQSGYGRELSAEGMYAFMNQRTYWAAR</sequence>
<keyword evidence="3" id="KW-0560">Oxidoreductase</keyword>
<proteinExistence type="inferred from homology"/>
<reference evidence="5" key="2">
    <citation type="submission" date="2020-09" db="EMBL/GenBank/DDBJ databases">
        <authorList>
            <person name="Sun Q."/>
            <person name="Zhou Y."/>
        </authorList>
    </citation>
    <scope>NUCLEOTIDE SEQUENCE</scope>
    <source>
        <strain evidence="5">CGMCC 1.10749</strain>
    </source>
</reference>
<evidence type="ECO:0000313" key="5">
    <source>
        <dbReference type="EMBL" id="GGB85425.1"/>
    </source>
</evidence>
<dbReference type="InterPro" id="IPR016161">
    <property type="entry name" value="Ald_DH/histidinol_DH"/>
</dbReference>
<dbReference type="InterPro" id="IPR016162">
    <property type="entry name" value="Ald_DH_N"/>
</dbReference>
<feature type="domain" description="Aldehyde dehydrogenase" evidence="4">
    <location>
        <begin position="5"/>
        <end position="464"/>
    </location>
</feature>